<accession>A0A7J4JX94</accession>
<proteinExistence type="predicted"/>
<organism evidence="1 2">
    <name type="scientific">Candidatus Iainarchaeum sp</name>
    <dbReference type="NCBI Taxonomy" id="3101447"/>
    <lineage>
        <taxon>Archaea</taxon>
        <taxon>Candidatus Iainarchaeota</taxon>
        <taxon>Candidatus Iainarchaeia</taxon>
        <taxon>Candidatus Iainarchaeales</taxon>
        <taxon>Candidatus Iainarchaeaceae</taxon>
        <taxon>Candidatus Iainarchaeum</taxon>
    </lineage>
</organism>
<name>A0A7J4JX94_9ARCH</name>
<gene>
    <name evidence="1" type="ORF">HA222_01325</name>
</gene>
<dbReference type="Proteomes" id="UP000590964">
    <property type="component" value="Unassembled WGS sequence"/>
</dbReference>
<dbReference type="EMBL" id="DUFW01000020">
    <property type="protein sequence ID" value="HIH21289.1"/>
    <property type="molecule type" value="Genomic_DNA"/>
</dbReference>
<sequence length="198" mass="23230">MPAKGYFIQYKFIIPETMKHSDYTYQKLFRAIYGYTQRVTKSSGKSYAYHRKGILSTVPYVKHGKNCVIVPTEVFANLKNFFLTGNNPTHRWQLKGDWKAVYYLNEKDLEDSVVVKSLEELLDRTFILSSSKEHQTIESELKNTITLIAQSQKIDGGYKKVLLDTAQKIAGFPWFKQYYSKSERLMYFNKLYNDLRTL</sequence>
<reference evidence="2" key="1">
    <citation type="journal article" date="2020" name="bioRxiv">
        <title>A rank-normalized archaeal taxonomy based on genome phylogeny resolves widespread incomplete and uneven classifications.</title>
        <authorList>
            <person name="Rinke C."/>
            <person name="Chuvochina M."/>
            <person name="Mussig A.J."/>
            <person name="Chaumeil P.-A."/>
            <person name="Waite D.W."/>
            <person name="Whitman W.B."/>
            <person name="Parks D.H."/>
            <person name="Hugenholtz P."/>
        </authorList>
    </citation>
    <scope>NUCLEOTIDE SEQUENCE [LARGE SCALE GENOMIC DNA]</scope>
</reference>
<evidence type="ECO:0000313" key="1">
    <source>
        <dbReference type="EMBL" id="HIH21289.1"/>
    </source>
</evidence>
<dbReference type="AlphaFoldDB" id="A0A7J4JX94"/>
<protein>
    <submittedName>
        <fullName evidence="1">Uncharacterized protein</fullName>
    </submittedName>
</protein>
<evidence type="ECO:0000313" key="2">
    <source>
        <dbReference type="Proteomes" id="UP000590964"/>
    </source>
</evidence>
<comment type="caution">
    <text evidence="1">The sequence shown here is derived from an EMBL/GenBank/DDBJ whole genome shotgun (WGS) entry which is preliminary data.</text>
</comment>